<evidence type="ECO:0000313" key="3">
    <source>
        <dbReference type="Proteomes" id="UP001237448"/>
    </source>
</evidence>
<gene>
    <name evidence="2" type="ORF">J3R73_000130</name>
</gene>
<comment type="similarity">
    <text evidence="1">Belongs to the ros/MucR family.</text>
</comment>
<dbReference type="InterPro" id="IPR041920">
    <property type="entry name" value="ROS/MUCR_sf"/>
</dbReference>
<sequence>MQDSSISLAADIVAAYVSNNPLKQADLPKVLADVHASLARMARGEPVDATDARPVPAVPVKKSVTADFIFCLEDGKPFKSLKRHLSTAFNMTPEEYRAKWGLPPDYPMVAPNYAQTRSTLAKRMRLGVVEEAAE</sequence>
<dbReference type="InterPro" id="IPR008807">
    <property type="entry name" value="ROS_MUCR"/>
</dbReference>
<dbReference type="Gene3D" id="1.10.10.1550">
    <property type="entry name" value="ROS/MUCR transcriptional regulator protein"/>
    <property type="match status" value="1"/>
</dbReference>
<evidence type="ECO:0000313" key="2">
    <source>
        <dbReference type="EMBL" id="MDQ0390338.1"/>
    </source>
</evidence>
<reference evidence="2 3" key="1">
    <citation type="submission" date="2023-07" db="EMBL/GenBank/DDBJ databases">
        <title>Genomic Encyclopedia of Type Strains, Phase IV (KMG-IV): sequencing the most valuable type-strain genomes for metagenomic binning, comparative biology and taxonomic classification.</title>
        <authorList>
            <person name="Goeker M."/>
        </authorList>
    </citation>
    <scope>NUCLEOTIDE SEQUENCE [LARGE SCALE GENOMIC DNA]</scope>
    <source>
        <strain evidence="2 3">DSM 5896</strain>
    </source>
</reference>
<organism evidence="2 3">
    <name type="scientific">Labrys monachus</name>
    <dbReference type="NCBI Taxonomy" id="217067"/>
    <lineage>
        <taxon>Bacteria</taxon>
        <taxon>Pseudomonadati</taxon>
        <taxon>Pseudomonadota</taxon>
        <taxon>Alphaproteobacteria</taxon>
        <taxon>Hyphomicrobiales</taxon>
        <taxon>Xanthobacteraceae</taxon>
        <taxon>Labrys</taxon>
    </lineage>
</organism>
<name>A0ABU0F6U7_9HYPH</name>
<protein>
    <submittedName>
        <fullName evidence="2">Transcriptional regulator</fullName>
    </submittedName>
</protein>
<comment type="caution">
    <text evidence="2">The sequence shown here is derived from an EMBL/GenBank/DDBJ whole genome shotgun (WGS) entry which is preliminary data.</text>
</comment>
<proteinExistence type="inferred from homology"/>
<accession>A0ABU0F6U7</accession>
<dbReference type="Proteomes" id="UP001237448">
    <property type="component" value="Unassembled WGS sequence"/>
</dbReference>
<dbReference type="EMBL" id="JAUSVK010000001">
    <property type="protein sequence ID" value="MDQ0390338.1"/>
    <property type="molecule type" value="Genomic_DNA"/>
</dbReference>
<keyword evidence="3" id="KW-1185">Reference proteome</keyword>
<dbReference type="Pfam" id="PF05443">
    <property type="entry name" value="ROS_MUCR"/>
    <property type="match status" value="1"/>
</dbReference>
<evidence type="ECO:0000256" key="1">
    <source>
        <dbReference type="ARBA" id="ARBA00007031"/>
    </source>
</evidence>